<feature type="compositionally biased region" description="Polar residues" evidence="1">
    <location>
        <begin position="496"/>
        <end position="508"/>
    </location>
</feature>
<reference evidence="2 3" key="1">
    <citation type="journal article" date="2021" name="G3 (Bethesda)">
        <title>Improved contiguity of the threespine stickleback genome using long-read sequencing.</title>
        <authorList>
            <person name="Nath S."/>
            <person name="Shaw D.E."/>
            <person name="White M.A."/>
        </authorList>
    </citation>
    <scope>NUCLEOTIDE SEQUENCE [LARGE SCALE GENOMIC DNA]</scope>
    <source>
        <strain evidence="2 3">Lake Benthic</strain>
    </source>
</reference>
<evidence type="ECO:0000313" key="3">
    <source>
        <dbReference type="Proteomes" id="UP000007635"/>
    </source>
</evidence>
<name>A0AAQ4P8W8_GASAC</name>
<feature type="compositionally biased region" description="Polar residues" evidence="1">
    <location>
        <begin position="663"/>
        <end position="677"/>
    </location>
</feature>
<dbReference type="PANTHER" id="PTHR38004">
    <property type="entry name" value="PROLINE-RICH PROTEIN 33"/>
    <property type="match status" value="1"/>
</dbReference>
<protein>
    <submittedName>
        <fullName evidence="2">Proline rich 33</fullName>
    </submittedName>
</protein>
<feature type="compositionally biased region" description="Basic residues" evidence="1">
    <location>
        <begin position="35"/>
        <end position="45"/>
    </location>
</feature>
<feature type="compositionally biased region" description="Polar residues" evidence="1">
    <location>
        <begin position="566"/>
        <end position="578"/>
    </location>
</feature>
<dbReference type="AlphaFoldDB" id="A0AAQ4P8W8"/>
<dbReference type="Pfam" id="PF15485">
    <property type="entry name" value="DUF4643"/>
    <property type="match status" value="1"/>
</dbReference>
<feature type="region of interest" description="Disordered" evidence="1">
    <location>
        <begin position="378"/>
        <end position="399"/>
    </location>
</feature>
<feature type="region of interest" description="Disordered" evidence="1">
    <location>
        <begin position="699"/>
        <end position="815"/>
    </location>
</feature>
<feature type="compositionally biased region" description="Basic and acidic residues" evidence="1">
    <location>
        <begin position="879"/>
        <end position="898"/>
    </location>
</feature>
<feature type="compositionally biased region" description="Polar residues" evidence="1">
    <location>
        <begin position="291"/>
        <end position="310"/>
    </location>
</feature>
<reference evidence="2" key="2">
    <citation type="submission" date="2025-08" db="UniProtKB">
        <authorList>
            <consortium name="Ensembl"/>
        </authorList>
    </citation>
    <scope>IDENTIFICATION</scope>
</reference>
<evidence type="ECO:0000256" key="1">
    <source>
        <dbReference type="SAM" id="MobiDB-lite"/>
    </source>
</evidence>
<proteinExistence type="predicted"/>
<feature type="region of interest" description="Disordered" evidence="1">
    <location>
        <begin position="537"/>
        <end position="578"/>
    </location>
</feature>
<feature type="region of interest" description="Disordered" evidence="1">
    <location>
        <begin position="611"/>
        <end position="677"/>
    </location>
</feature>
<keyword evidence="3" id="KW-1185">Reference proteome</keyword>
<feature type="region of interest" description="Disordered" evidence="1">
    <location>
        <begin position="482"/>
        <end position="508"/>
    </location>
</feature>
<dbReference type="Proteomes" id="UP000007635">
    <property type="component" value="Chromosome XIX"/>
</dbReference>
<feature type="compositionally biased region" description="Basic and acidic residues" evidence="1">
    <location>
        <begin position="631"/>
        <end position="653"/>
    </location>
</feature>
<feature type="region of interest" description="Disordered" evidence="1">
    <location>
        <begin position="863"/>
        <end position="912"/>
    </location>
</feature>
<feature type="compositionally biased region" description="Basic and acidic residues" evidence="1">
    <location>
        <begin position="731"/>
        <end position="787"/>
    </location>
</feature>
<feature type="compositionally biased region" description="Basic and acidic residues" evidence="1">
    <location>
        <begin position="708"/>
        <end position="724"/>
    </location>
</feature>
<feature type="compositionally biased region" description="Basic and acidic residues" evidence="1">
    <location>
        <begin position="937"/>
        <end position="955"/>
    </location>
</feature>
<evidence type="ECO:0000313" key="2">
    <source>
        <dbReference type="Ensembl" id="ENSGACP00000034398.1"/>
    </source>
</evidence>
<accession>A0AAQ4P8W8</accession>
<feature type="region of interest" description="Disordered" evidence="1">
    <location>
        <begin position="1"/>
        <end position="94"/>
    </location>
</feature>
<feature type="region of interest" description="Disordered" evidence="1">
    <location>
        <begin position="936"/>
        <end position="963"/>
    </location>
</feature>
<dbReference type="InterPro" id="IPR028004">
    <property type="entry name" value="DUF4643"/>
</dbReference>
<dbReference type="Ensembl" id="ENSGACT00000076764.1">
    <property type="protein sequence ID" value="ENSGACP00000034398.1"/>
    <property type="gene ID" value="ENSGACG00000033140.1"/>
</dbReference>
<sequence length="1035" mass="112011">MAVAYRAHAESGLLSQHYPPPLLPKPRKDNARLQKLLKRTAKKKASSQASQPAALFRSSLSPVNEASPDLEHSDHSTPPKTPEAPFGLHGIQPPPRFTVRPLYQHVASPYPRRTAFGRGAKCMPPAVGTPSHSQHITTVSSYSTSIRLTGDTSAPGPVAELAVAQMSPTCFIPEATIPADETKKPAFSMFAETHVIVRPGAAGETPKTKSTGPTPHSAVEGQAGVRSLTVLTLHGKCKSPRPTFKATDHSRSPRPMFDVPQIRMYTASTSYYESSRTPPVYDTAGLTAIGSTVPQSKTPTETKPDLTSASAVRRDTTPTQLPLIVTDPARKTPTSEIKRGTKVTADITVITPKAETKRATPTFGSKRASPMAGIKGATATAESVKTPTSEFQTPPGRPRTPAYHLSRATTPVFEVSRPNPLLFAVSPITVEPEKSRTPHIVPAMVNISASQSIKALEPKPTETILNGDIHSEIAPAVKPIQQSITKSKSEPDLTRGTASPVSRRPNTLTAEPKTLVVIPHCNQRPKTPTYEASRLMTTSPGYKRPRTPTHRTSPFGVSPVAFQRPKTPTQVTQKSNSGYRGLTPAEYAAYGGIRTYSPAFGIFGSKTQTEEEGAAAKEESAKCKTTSQEPSIKKPKEPPKDVDKPHMEAKKDTITPSIPTIIVSQASDASRTTSKQKTSTVFCQTAEEQAKTVIQKIAKAPSPAAEGKSLEKKKVETQVREVAKPKMTTSEAKHPAPNSDEKDPLKAVRKLFGKDKGQESGTETKDHVSDKKELAKPVDATRAKGEGCEQSTAVLPAKTSAVEPTGSKGKDTKAESALLVKSALEKKEGDESLLAKPLLKVMQRPEGVKSKLSGWSRLKKHMVVEQEEPKFPDISTQKETTRPEQSDAQKAPAEKASDEPVTPDENQPKDAPVATKMWEAVLFQMFSTKENIMHQIELNKSDEEKDEGRGEESKEVGPLGGAWLQASPASNRFFLEETTTGELGRSASDAFTARTSWEFYTTTTTDGFVHSKVVMQPAGEDRRREATERCDVIDQ</sequence>
<dbReference type="GeneTree" id="ENSGT00940000167812"/>
<organism evidence="2 3">
    <name type="scientific">Gasterosteus aculeatus aculeatus</name>
    <name type="common">three-spined stickleback</name>
    <dbReference type="NCBI Taxonomy" id="481459"/>
    <lineage>
        <taxon>Eukaryota</taxon>
        <taxon>Metazoa</taxon>
        <taxon>Chordata</taxon>
        <taxon>Craniata</taxon>
        <taxon>Vertebrata</taxon>
        <taxon>Euteleostomi</taxon>
        <taxon>Actinopterygii</taxon>
        <taxon>Neopterygii</taxon>
        <taxon>Teleostei</taxon>
        <taxon>Neoteleostei</taxon>
        <taxon>Acanthomorphata</taxon>
        <taxon>Eupercaria</taxon>
        <taxon>Perciformes</taxon>
        <taxon>Cottioidei</taxon>
        <taxon>Gasterosteales</taxon>
        <taxon>Gasterosteidae</taxon>
        <taxon>Gasterosteus</taxon>
    </lineage>
</organism>
<feature type="region of interest" description="Disordered" evidence="1">
    <location>
        <begin position="291"/>
        <end position="319"/>
    </location>
</feature>
<dbReference type="PANTHER" id="PTHR38004:SF1">
    <property type="entry name" value="PROLINE-RICH PROTEIN 33"/>
    <property type="match status" value="1"/>
</dbReference>
<feature type="compositionally biased region" description="Polar residues" evidence="1">
    <location>
        <begin position="380"/>
        <end position="392"/>
    </location>
</feature>
<reference evidence="2" key="3">
    <citation type="submission" date="2025-09" db="UniProtKB">
        <authorList>
            <consortium name="Ensembl"/>
        </authorList>
    </citation>
    <scope>IDENTIFICATION</scope>
</reference>